<comment type="caution">
    <text evidence="8">The sequence shown here is derived from an EMBL/GenBank/DDBJ whole genome shotgun (WGS) entry which is preliminary data.</text>
</comment>
<feature type="transmembrane region" description="Helical" evidence="7">
    <location>
        <begin position="74"/>
        <end position="94"/>
    </location>
</feature>
<evidence type="ECO:0000256" key="3">
    <source>
        <dbReference type="ARBA" id="ARBA00022692"/>
    </source>
</evidence>
<evidence type="ECO:0000256" key="7">
    <source>
        <dbReference type="SAM" id="Phobius"/>
    </source>
</evidence>
<feature type="transmembrane region" description="Helical" evidence="7">
    <location>
        <begin position="141"/>
        <end position="161"/>
    </location>
</feature>
<feature type="transmembrane region" description="Helical" evidence="7">
    <location>
        <begin position="205"/>
        <end position="227"/>
    </location>
</feature>
<evidence type="ECO:0000256" key="2">
    <source>
        <dbReference type="ARBA" id="ARBA00006757"/>
    </source>
</evidence>
<evidence type="ECO:0000256" key="6">
    <source>
        <dbReference type="ARBA" id="ARBA00023239"/>
    </source>
</evidence>
<keyword evidence="4 7" id="KW-1133">Transmembrane helix</keyword>
<comment type="subcellular location">
    <subcellularLocation>
        <location evidence="1">Membrane</location>
        <topology evidence="1">Multi-pass membrane protein</topology>
    </subcellularLocation>
</comment>
<feature type="transmembrane region" description="Helical" evidence="7">
    <location>
        <begin position="173"/>
        <end position="193"/>
    </location>
</feature>
<name>A0AAD6GEP3_9EURO</name>
<dbReference type="InterPro" id="IPR039020">
    <property type="entry name" value="PaxB-like"/>
</dbReference>
<accession>A0AAD6GEP3</accession>
<dbReference type="GO" id="GO:0016020">
    <property type="term" value="C:membrane"/>
    <property type="evidence" value="ECO:0007669"/>
    <property type="project" value="UniProtKB-SubCell"/>
</dbReference>
<dbReference type="Proteomes" id="UP001220324">
    <property type="component" value="Unassembled WGS sequence"/>
</dbReference>
<dbReference type="EMBL" id="JAQIZZ010000005">
    <property type="protein sequence ID" value="KAJ5540749.1"/>
    <property type="molecule type" value="Genomic_DNA"/>
</dbReference>
<organism evidence="8 9">
    <name type="scientific">Penicillium frequentans</name>
    <dbReference type="NCBI Taxonomy" id="3151616"/>
    <lineage>
        <taxon>Eukaryota</taxon>
        <taxon>Fungi</taxon>
        <taxon>Dikarya</taxon>
        <taxon>Ascomycota</taxon>
        <taxon>Pezizomycotina</taxon>
        <taxon>Eurotiomycetes</taxon>
        <taxon>Eurotiomycetidae</taxon>
        <taxon>Eurotiales</taxon>
        <taxon>Aspergillaceae</taxon>
        <taxon>Penicillium</taxon>
    </lineage>
</organism>
<keyword evidence="3 7" id="KW-0812">Transmembrane</keyword>
<evidence type="ECO:0000256" key="4">
    <source>
        <dbReference type="ARBA" id="ARBA00022989"/>
    </source>
</evidence>
<evidence type="ECO:0000256" key="1">
    <source>
        <dbReference type="ARBA" id="ARBA00004141"/>
    </source>
</evidence>
<keyword evidence="5 7" id="KW-0472">Membrane</keyword>
<proteinExistence type="inferred from homology"/>
<protein>
    <submittedName>
        <fullName evidence="8">AtmB protein</fullName>
    </submittedName>
</protein>
<evidence type="ECO:0000313" key="8">
    <source>
        <dbReference type="EMBL" id="KAJ5540749.1"/>
    </source>
</evidence>
<evidence type="ECO:0000256" key="5">
    <source>
        <dbReference type="ARBA" id="ARBA00023136"/>
    </source>
</evidence>
<keyword evidence="6" id="KW-0456">Lyase</keyword>
<dbReference type="AlphaFoldDB" id="A0AAD6GEP3"/>
<sequence>MDYVDPSKAPLEYQKYEWIANLSGLACGSLWSIHYFLQARQSLREKTYSQAIFPLCANTAWEFVYTFIYPPKRWATRVSICSWFFMGLTVMYSAVKTSPREWNHAPLVQRYLPLIFFLAFLYFVTWNLAIVGTWGQPMAGVWTGIFCQNLLLLGSLSQLVVRQDSRGLSYSIWLTRFLGAIVMIPGHLVRYWYWPAEFSWSNCPAIIWESTFIILCEITYGALLWYFRQQKTQNMKKAA</sequence>
<dbReference type="Pfam" id="PF25129">
    <property type="entry name" value="Pyr4-TMTC"/>
    <property type="match status" value="1"/>
</dbReference>
<evidence type="ECO:0000313" key="9">
    <source>
        <dbReference type="Proteomes" id="UP001220324"/>
    </source>
</evidence>
<reference evidence="8 9" key="1">
    <citation type="journal article" date="2023" name="IMA Fungus">
        <title>Comparative genomic study of the Penicillium genus elucidates a diverse pangenome and 15 lateral gene transfer events.</title>
        <authorList>
            <person name="Petersen C."/>
            <person name="Sorensen T."/>
            <person name="Nielsen M.R."/>
            <person name="Sondergaard T.E."/>
            <person name="Sorensen J.L."/>
            <person name="Fitzpatrick D.A."/>
            <person name="Frisvad J.C."/>
            <person name="Nielsen K.L."/>
        </authorList>
    </citation>
    <scope>NUCLEOTIDE SEQUENCE [LARGE SCALE GENOMIC DNA]</scope>
    <source>
        <strain evidence="8 9">IBT 35679</strain>
    </source>
</reference>
<dbReference type="PANTHER" id="PTHR42038">
    <property type="match status" value="1"/>
</dbReference>
<dbReference type="PANTHER" id="PTHR42038:SF2">
    <property type="entry name" value="TERPENE CYCLASE AUSL"/>
    <property type="match status" value="1"/>
</dbReference>
<comment type="similarity">
    <text evidence="2">Belongs to the paxB family.</text>
</comment>
<dbReference type="GO" id="GO:0016829">
    <property type="term" value="F:lyase activity"/>
    <property type="evidence" value="ECO:0007669"/>
    <property type="project" value="UniProtKB-KW"/>
</dbReference>
<gene>
    <name evidence="8" type="ORF">N7494_005825</name>
</gene>
<feature type="transmembrane region" description="Helical" evidence="7">
    <location>
        <begin position="114"/>
        <end position="135"/>
    </location>
</feature>
<keyword evidence="9" id="KW-1185">Reference proteome</keyword>